<sequence>MLDGRLLASLRASCYHDAVNCLTKLNGAARHNRSCLCVGLDPEPEKLPAGVAVTDFCREIIGATYDLVCAYKPNIAFFEALGPSGWGVLKDVIEAVPRNIPVILDAKRGDIGNTARAYARAAFDELGADAVTVNPYLGRDSIEPFYEYRDKAVFVLCRTSNPGAADFQSIESDGKPLYQIVADKVEDWNKYGNLGLVAGATQPSELKAIRDAHPALPLLIPGVGAQGGSLELAVKYGSSGGGLAVISVSRQVIYASSGTDYSQAARAAALLLRDEINQYLAA</sequence>
<keyword evidence="5 7" id="KW-0456">Lyase</keyword>
<dbReference type="InterPro" id="IPR018089">
    <property type="entry name" value="OMPdecase_AS"/>
</dbReference>
<dbReference type="PROSITE" id="PS00156">
    <property type="entry name" value="OMPDECASE"/>
    <property type="match status" value="1"/>
</dbReference>
<dbReference type="AlphaFoldDB" id="A0AAU8GA17"/>
<dbReference type="RefSeq" id="WP_353714727.1">
    <property type="nucleotide sequence ID" value="NZ_CP159307.1"/>
</dbReference>
<dbReference type="PANTHER" id="PTHR43375">
    <property type="entry name" value="OROTIDINE 5'-PHOSPHATE DECARBOXYLASE"/>
    <property type="match status" value="1"/>
</dbReference>
<keyword evidence="4 7" id="KW-0665">Pyrimidine biosynthesis</keyword>
<accession>A0AAU8GA17</accession>
<protein>
    <recommendedName>
        <fullName evidence="7">Orotidine 5'-phosphate decarboxylase</fullName>
        <ecNumber evidence="7">4.1.1.23</ecNumber>
    </recommendedName>
    <alternativeName>
        <fullName evidence="7">OMP decarboxylase</fullName>
        <shortName evidence="7">OMPDCase</shortName>
        <shortName evidence="7">OMPdecase</shortName>
    </alternativeName>
</protein>
<evidence type="ECO:0000259" key="8">
    <source>
        <dbReference type="SMART" id="SM00934"/>
    </source>
</evidence>
<dbReference type="GO" id="GO:0006207">
    <property type="term" value="P:'de novo' pyrimidine nucleobase biosynthetic process"/>
    <property type="evidence" value="ECO:0007669"/>
    <property type="project" value="InterPro"/>
</dbReference>
<evidence type="ECO:0000256" key="3">
    <source>
        <dbReference type="ARBA" id="ARBA00022793"/>
    </source>
</evidence>
<organism evidence="9">
    <name type="scientific">Dehalogenimonas sp. 4OHTPN</name>
    <dbReference type="NCBI Taxonomy" id="3166643"/>
    <lineage>
        <taxon>Bacteria</taxon>
        <taxon>Bacillati</taxon>
        <taxon>Chloroflexota</taxon>
        <taxon>Dehalococcoidia</taxon>
        <taxon>Dehalococcoidales</taxon>
        <taxon>Dehalococcoidaceae</taxon>
        <taxon>Dehalogenimonas</taxon>
    </lineage>
</organism>
<dbReference type="PANTHER" id="PTHR43375:SF1">
    <property type="entry name" value="OROTIDINE 5'-PHOSPHATE DECARBOXYLASE"/>
    <property type="match status" value="1"/>
</dbReference>
<dbReference type="SUPFAM" id="SSF51366">
    <property type="entry name" value="Ribulose-phoshate binding barrel"/>
    <property type="match status" value="1"/>
</dbReference>
<evidence type="ECO:0000256" key="1">
    <source>
        <dbReference type="ARBA" id="ARBA00004861"/>
    </source>
</evidence>
<feature type="active site" description="Proton donor" evidence="7">
    <location>
        <position position="107"/>
    </location>
</feature>
<evidence type="ECO:0000256" key="6">
    <source>
        <dbReference type="ARBA" id="ARBA00049157"/>
    </source>
</evidence>
<evidence type="ECO:0000256" key="7">
    <source>
        <dbReference type="HAMAP-Rule" id="MF_01215"/>
    </source>
</evidence>
<evidence type="ECO:0000313" key="9">
    <source>
        <dbReference type="EMBL" id="XCH33494.1"/>
    </source>
</evidence>
<gene>
    <name evidence="7 9" type="primary">pyrF</name>
    <name evidence="9" type="ORF">ABV300_01065</name>
</gene>
<dbReference type="InterPro" id="IPR013785">
    <property type="entry name" value="Aldolase_TIM"/>
</dbReference>
<comment type="similarity">
    <text evidence="2 7">Belongs to the OMP decarboxylase family. Type 2 subfamily.</text>
</comment>
<dbReference type="InterPro" id="IPR011060">
    <property type="entry name" value="RibuloseP-bd_barrel"/>
</dbReference>
<dbReference type="NCBIfam" id="TIGR02127">
    <property type="entry name" value="pyrF_sub2"/>
    <property type="match status" value="1"/>
</dbReference>
<evidence type="ECO:0000256" key="5">
    <source>
        <dbReference type="ARBA" id="ARBA00023239"/>
    </source>
</evidence>
<dbReference type="CDD" id="cd04725">
    <property type="entry name" value="OMP_decarboxylase_like"/>
    <property type="match status" value="1"/>
</dbReference>
<dbReference type="EMBL" id="CP159307">
    <property type="protein sequence ID" value="XCH33494.1"/>
    <property type="molecule type" value="Genomic_DNA"/>
</dbReference>
<dbReference type="SMART" id="SM00934">
    <property type="entry name" value="OMPdecase"/>
    <property type="match status" value="1"/>
</dbReference>
<name>A0AAU8GA17_9CHLR</name>
<evidence type="ECO:0000256" key="4">
    <source>
        <dbReference type="ARBA" id="ARBA00022975"/>
    </source>
</evidence>
<dbReference type="InterPro" id="IPR011995">
    <property type="entry name" value="OMPdecase_type-2"/>
</dbReference>
<dbReference type="GO" id="GO:0044205">
    <property type="term" value="P:'de novo' UMP biosynthetic process"/>
    <property type="evidence" value="ECO:0007669"/>
    <property type="project" value="UniProtKB-UniRule"/>
</dbReference>
<dbReference type="Gene3D" id="3.20.20.70">
    <property type="entry name" value="Aldolase class I"/>
    <property type="match status" value="1"/>
</dbReference>
<dbReference type="GO" id="GO:0004590">
    <property type="term" value="F:orotidine-5'-phosphate decarboxylase activity"/>
    <property type="evidence" value="ECO:0007669"/>
    <property type="project" value="UniProtKB-UniRule"/>
</dbReference>
<evidence type="ECO:0000256" key="2">
    <source>
        <dbReference type="ARBA" id="ARBA00008847"/>
    </source>
</evidence>
<feature type="domain" description="Orotidine 5'-phosphate decarboxylase" evidence="8">
    <location>
        <begin position="35"/>
        <end position="265"/>
    </location>
</feature>
<dbReference type="InterPro" id="IPR001754">
    <property type="entry name" value="OMPdeCOase_dom"/>
</dbReference>
<comment type="catalytic activity">
    <reaction evidence="6 7">
        <text>orotidine 5'-phosphate + H(+) = UMP + CO2</text>
        <dbReference type="Rhea" id="RHEA:11596"/>
        <dbReference type="ChEBI" id="CHEBI:15378"/>
        <dbReference type="ChEBI" id="CHEBI:16526"/>
        <dbReference type="ChEBI" id="CHEBI:57538"/>
        <dbReference type="ChEBI" id="CHEBI:57865"/>
        <dbReference type="EC" id="4.1.1.23"/>
    </reaction>
</comment>
<dbReference type="EC" id="4.1.1.23" evidence="7"/>
<dbReference type="Pfam" id="PF00215">
    <property type="entry name" value="OMPdecase"/>
    <property type="match status" value="1"/>
</dbReference>
<proteinExistence type="inferred from homology"/>
<reference evidence="9" key="1">
    <citation type="submission" date="2024-06" db="EMBL/GenBank/DDBJ databases">
        <title>A Novel Isolate, Dehalogenimonas sp. Strain 4OHTPN, Dechlorinates Aromatic 4 Hydroxy chlorothalonil by a Novel Reductive Dehalogenase.</title>
        <authorList>
            <person name="Liu G."/>
        </authorList>
    </citation>
    <scope>NUCLEOTIDE SEQUENCE</scope>
    <source>
        <strain evidence="9">4OHTPN</strain>
    </source>
</reference>
<keyword evidence="3 7" id="KW-0210">Decarboxylase</keyword>
<dbReference type="HAMAP" id="MF_01215">
    <property type="entry name" value="OMPdecase_type2"/>
    <property type="match status" value="1"/>
</dbReference>
<comment type="pathway">
    <text evidence="1 7">Pyrimidine metabolism; UMP biosynthesis via de novo pathway; UMP from orotate: step 2/2.</text>
</comment>